<keyword evidence="1" id="KW-0732">Signal</keyword>
<dbReference type="SUPFAM" id="SSF101874">
    <property type="entry name" value="YceI-like"/>
    <property type="match status" value="1"/>
</dbReference>
<comment type="caution">
    <text evidence="3">The sequence shown here is derived from an EMBL/GenBank/DDBJ whole genome shotgun (WGS) entry which is preliminary data.</text>
</comment>
<feature type="chain" id="PRO_5028869910" evidence="1">
    <location>
        <begin position="20"/>
        <end position="200"/>
    </location>
</feature>
<sequence>MIRLVMLATIVAFSTNTQAAPETYLIDNSQTTSQFSLKYLGISSQTHNFDKVSGKVIFDPVSKTGSAEVNIDASSVNTGHSSLNNQLQTAAFFDTANYPAIIFKSSQMKLDGDQTSMAGELTIKGVTKPVTLTISGFICAQDQTFKVESCGAQATVTVKRSDFNMGKFSFIASNEITLNMAIKAVKAQTYQQIASRDPGK</sequence>
<dbReference type="AlphaFoldDB" id="A0A7C9NSZ3"/>
<proteinExistence type="predicted"/>
<evidence type="ECO:0000259" key="2">
    <source>
        <dbReference type="SMART" id="SM00867"/>
    </source>
</evidence>
<gene>
    <name evidence="3" type="ORF">GZ085_02810</name>
</gene>
<feature type="domain" description="Lipid/polyisoprenoid-binding YceI-like" evidence="2">
    <location>
        <begin position="23"/>
        <end position="185"/>
    </location>
</feature>
<organism evidence="3 4">
    <name type="scientific">Sulfuriferula multivorans</name>
    <dbReference type="NCBI Taxonomy" id="1559896"/>
    <lineage>
        <taxon>Bacteria</taxon>
        <taxon>Pseudomonadati</taxon>
        <taxon>Pseudomonadota</taxon>
        <taxon>Betaproteobacteria</taxon>
        <taxon>Nitrosomonadales</taxon>
        <taxon>Sulfuricellaceae</taxon>
        <taxon>Sulfuriferula</taxon>
    </lineage>
</organism>
<dbReference type="Gene3D" id="2.40.128.110">
    <property type="entry name" value="Lipid/polyisoprenoid-binding, YceI-like"/>
    <property type="match status" value="1"/>
</dbReference>
<dbReference type="Proteomes" id="UP000483432">
    <property type="component" value="Unassembled WGS sequence"/>
</dbReference>
<dbReference type="InterPro" id="IPR007372">
    <property type="entry name" value="Lipid/polyisoprenoid-bd_YceI"/>
</dbReference>
<reference evidence="3 4" key="1">
    <citation type="submission" date="2019-09" db="EMBL/GenBank/DDBJ databases">
        <title>H2 Metabolism Revealed by Metagenomic Analysis in Subglacial Sediment of East Antarctica.</title>
        <authorList>
            <person name="Yang Z."/>
            <person name="Zhang Y."/>
            <person name="Lv Y."/>
            <person name="Yan W."/>
            <person name="Xiao X."/>
            <person name="Sun B."/>
            <person name="Ma H."/>
        </authorList>
    </citation>
    <scope>NUCLEOTIDE SEQUENCE [LARGE SCALE GENOMIC DNA]</scope>
    <source>
        <strain evidence="3">Bin2_2</strain>
    </source>
</reference>
<dbReference type="PANTHER" id="PTHR34406">
    <property type="entry name" value="PROTEIN YCEI"/>
    <property type="match status" value="1"/>
</dbReference>
<dbReference type="PANTHER" id="PTHR34406:SF2">
    <property type="entry name" value="PERIPLASMIC PROTEIN"/>
    <property type="match status" value="1"/>
</dbReference>
<feature type="signal peptide" evidence="1">
    <location>
        <begin position="1"/>
        <end position="19"/>
    </location>
</feature>
<protein>
    <submittedName>
        <fullName evidence="3">YceI family protein</fullName>
    </submittedName>
</protein>
<dbReference type="Pfam" id="PF04264">
    <property type="entry name" value="YceI"/>
    <property type="match status" value="1"/>
</dbReference>
<evidence type="ECO:0000313" key="3">
    <source>
        <dbReference type="EMBL" id="NDP47320.1"/>
    </source>
</evidence>
<dbReference type="EMBL" id="JAAFGW010000023">
    <property type="protein sequence ID" value="NDP47320.1"/>
    <property type="molecule type" value="Genomic_DNA"/>
</dbReference>
<accession>A0A7C9NSZ3</accession>
<dbReference type="SMART" id="SM00867">
    <property type="entry name" value="YceI"/>
    <property type="match status" value="1"/>
</dbReference>
<evidence type="ECO:0000256" key="1">
    <source>
        <dbReference type="SAM" id="SignalP"/>
    </source>
</evidence>
<dbReference type="InterPro" id="IPR036761">
    <property type="entry name" value="TTHA0802/YceI-like_sf"/>
</dbReference>
<name>A0A7C9NSZ3_9PROT</name>
<evidence type="ECO:0000313" key="4">
    <source>
        <dbReference type="Proteomes" id="UP000483432"/>
    </source>
</evidence>